<evidence type="ECO:0000313" key="7">
    <source>
        <dbReference type="Proteomes" id="UP000095767"/>
    </source>
</evidence>
<dbReference type="InterPro" id="IPR052788">
    <property type="entry name" value="RING-type_E3_ligase_ATL"/>
</dbReference>
<dbReference type="EMBL" id="LWDX02009833">
    <property type="protein sequence ID" value="OEL36221.1"/>
    <property type="molecule type" value="Genomic_DNA"/>
</dbReference>
<dbReference type="PANTHER" id="PTHR45798:SF88">
    <property type="entry name" value="RING-H2 FINGER PROTEIN ATL61-RELATED"/>
    <property type="match status" value="1"/>
</dbReference>
<keyword evidence="7" id="KW-1185">Reference proteome</keyword>
<dbReference type="Gene3D" id="3.30.40.10">
    <property type="entry name" value="Zinc/RING finger domain, C3HC4 (zinc finger)"/>
    <property type="match status" value="1"/>
</dbReference>
<dbReference type="PANTHER" id="PTHR45798">
    <property type="entry name" value="RING-H2 FINGER PROTEIN ATL61-RELATED-RELATED"/>
    <property type="match status" value="1"/>
</dbReference>
<protein>
    <recommendedName>
        <fullName evidence="5">RING-type domain-containing protein</fullName>
    </recommendedName>
</protein>
<organism evidence="6 7">
    <name type="scientific">Dichanthelium oligosanthes</name>
    <dbReference type="NCBI Taxonomy" id="888268"/>
    <lineage>
        <taxon>Eukaryota</taxon>
        <taxon>Viridiplantae</taxon>
        <taxon>Streptophyta</taxon>
        <taxon>Embryophyta</taxon>
        <taxon>Tracheophyta</taxon>
        <taxon>Spermatophyta</taxon>
        <taxon>Magnoliopsida</taxon>
        <taxon>Liliopsida</taxon>
        <taxon>Poales</taxon>
        <taxon>Poaceae</taxon>
        <taxon>PACMAD clade</taxon>
        <taxon>Panicoideae</taxon>
        <taxon>Panicodae</taxon>
        <taxon>Paniceae</taxon>
        <taxon>Dichantheliinae</taxon>
        <taxon>Dichanthelium</taxon>
    </lineage>
</organism>
<dbReference type="InterPro" id="IPR001841">
    <property type="entry name" value="Znf_RING"/>
</dbReference>
<evidence type="ECO:0000259" key="5">
    <source>
        <dbReference type="PROSITE" id="PS50089"/>
    </source>
</evidence>
<evidence type="ECO:0000256" key="3">
    <source>
        <dbReference type="ARBA" id="ARBA00022833"/>
    </source>
</evidence>
<dbReference type="InterPro" id="IPR013083">
    <property type="entry name" value="Znf_RING/FYVE/PHD"/>
</dbReference>
<reference evidence="6 7" key="1">
    <citation type="submission" date="2016-09" db="EMBL/GenBank/DDBJ databases">
        <title>The draft genome of Dichanthelium oligosanthes: A C3 panicoid grass species.</title>
        <authorList>
            <person name="Studer A.J."/>
            <person name="Schnable J.C."/>
            <person name="Brutnell T.P."/>
        </authorList>
    </citation>
    <scope>NUCLEOTIDE SEQUENCE [LARGE SCALE GENOMIC DNA]</scope>
    <source>
        <strain evidence="7">cv. Kellogg 1175</strain>
        <tissue evidence="6">Leaf</tissue>
    </source>
</reference>
<dbReference type="Pfam" id="PF13639">
    <property type="entry name" value="zf-RING_2"/>
    <property type="match status" value="1"/>
</dbReference>
<dbReference type="GO" id="GO:0008270">
    <property type="term" value="F:zinc ion binding"/>
    <property type="evidence" value="ECO:0007669"/>
    <property type="project" value="UniProtKB-KW"/>
</dbReference>
<dbReference type="Proteomes" id="UP000095767">
    <property type="component" value="Unassembled WGS sequence"/>
</dbReference>
<evidence type="ECO:0000256" key="1">
    <source>
        <dbReference type="ARBA" id="ARBA00022723"/>
    </source>
</evidence>
<evidence type="ECO:0000256" key="4">
    <source>
        <dbReference type="PROSITE-ProRule" id="PRU00175"/>
    </source>
</evidence>
<dbReference type="SUPFAM" id="SSF57850">
    <property type="entry name" value="RING/U-box"/>
    <property type="match status" value="1"/>
</dbReference>
<name>A0A1E5WFQ5_9POAL</name>
<keyword evidence="2 4" id="KW-0863">Zinc-finger</keyword>
<keyword evidence="3" id="KW-0862">Zinc</keyword>
<dbReference type="OrthoDB" id="8062037at2759"/>
<dbReference type="PROSITE" id="PS50089">
    <property type="entry name" value="ZF_RING_2"/>
    <property type="match status" value="1"/>
</dbReference>
<gene>
    <name evidence="6" type="ORF">BAE44_0002766</name>
</gene>
<evidence type="ECO:0000313" key="6">
    <source>
        <dbReference type="EMBL" id="OEL36221.1"/>
    </source>
</evidence>
<dbReference type="AlphaFoldDB" id="A0A1E5WFQ5"/>
<sequence>MTYERAAAGVPGARRPSPEWKADRCAICLSEYAVGDELVRVVPACGHFFHAEYGVDGWLRARRTCPLCRAGCGRWPRAAGVPAHASLVA</sequence>
<feature type="domain" description="RING-type" evidence="5">
    <location>
        <begin position="25"/>
        <end position="69"/>
    </location>
</feature>
<proteinExistence type="predicted"/>
<accession>A0A1E5WFQ5</accession>
<evidence type="ECO:0000256" key="2">
    <source>
        <dbReference type="ARBA" id="ARBA00022771"/>
    </source>
</evidence>
<comment type="caution">
    <text evidence="6">The sequence shown here is derived from an EMBL/GenBank/DDBJ whole genome shotgun (WGS) entry which is preliminary data.</text>
</comment>
<keyword evidence="1" id="KW-0479">Metal-binding</keyword>